<dbReference type="KEGG" id="tsu:Tresu_1646"/>
<evidence type="ECO:0000313" key="2">
    <source>
        <dbReference type="Proteomes" id="UP000006852"/>
    </source>
</evidence>
<dbReference type="eggNOG" id="COG3514">
    <property type="taxonomic scope" value="Bacteria"/>
</dbReference>
<gene>
    <name evidence="1" type="ordered locus">Tresu_1646</name>
</gene>
<dbReference type="Pfam" id="PF14384">
    <property type="entry name" value="BrnA_antitoxin"/>
    <property type="match status" value="1"/>
</dbReference>
<accession>F2NSA9</accession>
<reference evidence="2" key="2">
    <citation type="submission" date="2011-04" db="EMBL/GenBank/DDBJ databases">
        <title>The complete genome of chromosome of Treponema succinifaciens DSM 2489.</title>
        <authorList>
            <person name="Lucas S."/>
            <person name="Copeland A."/>
            <person name="Lapidus A."/>
            <person name="Bruce D."/>
            <person name="Goodwin L."/>
            <person name="Pitluck S."/>
            <person name="Peters L."/>
            <person name="Kyrpides N."/>
            <person name="Mavromatis K."/>
            <person name="Ivanova N."/>
            <person name="Ovchinnikova G."/>
            <person name="Teshima H."/>
            <person name="Detter J.C."/>
            <person name="Tapia R."/>
            <person name="Han C."/>
            <person name="Land M."/>
            <person name="Hauser L."/>
            <person name="Markowitz V."/>
            <person name="Cheng J.-F."/>
            <person name="Hugenholtz P."/>
            <person name="Woyke T."/>
            <person name="Wu D."/>
            <person name="Gronow S."/>
            <person name="Wellnitz S."/>
            <person name="Brambilla E."/>
            <person name="Klenk H.-P."/>
            <person name="Eisen J.A."/>
        </authorList>
    </citation>
    <scope>NUCLEOTIDE SEQUENCE [LARGE SCALE GENOMIC DNA]</scope>
    <source>
        <strain evidence="2">ATCC 33096 / DSM 2489 / 6091</strain>
    </source>
</reference>
<dbReference type="EMBL" id="CP002631">
    <property type="protein sequence ID" value="AEB14545.1"/>
    <property type="molecule type" value="Genomic_DNA"/>
</dbReference>
<proteinExistence type="predicted"/>
<reference evidence="1 2" key="1">
    <citation type="journal article" date="2011" name="Stand. Genomic Sci.">
        <title>Complete genome sequence of Treponema succinifaciens type strain (6091).</title>
        <authorList>
            <person name="Han C."/>
            <person name="Gronow S."/>
            <person name="Teshima H."/>
            <person name="Lapidus A."/>
            <person name="Nolan M."/>
            <person name="Lucas S."/>
            <person name="Hammon N."/>
            <person name="Deshpande S."/>
            <person name="Cheng J.F."/>
            <person name="Zeytun A."/>
            <person name="Tapia R."/>
            <person name="Goodwin L."/>
            <person name="Pitluck S."/>
            <person name="Liolios K."/>
            <person name="Pagani I."/>
            <person name="Ivanova N."/>
            <person name="Mavromatis K."/>
            <person name="Mikhailova N."/>
            <person name="Huntemann M."/>
            <person name="Pati A."/>
            <person name="Chen A."/>
            <person name="Palaniappan K."/>
            <person name="Land M."/>
            <person name="Hauser L."/>
            <person name="Brambilla E.M."/>
            <person name="Rohde M."/>
            <person name="Goker M."/>
            <person name="Woyke T."/>
            <person name="Bristow J."/>
            <person name="Eisen J.A."/>
            <person name="Markowitz V."/>
            <person name="Hugenholtz P."/>
            <person name="Kyrpides N.C."/>
            <person name="Klenk H.P."/>
            <person name="Detter J.C."/>
        </authorList>
    </citation>
    <scope>NUCLEOTIDE SEQUENCE [LARGE SCALE GENOMIC DNA]</scope>
    <source>
        <strain evidence="2">ATCC 33096 / DSM 2489 / 6091</strain>
    </source>
</reference>
<evidence type="ECO:0000313" key="1">
    <source>
        <dbReference type="EMBL" id="AEB14545.1"/>
    </source>
</evidence>
<keyword evidence="2" id="KW-1185">Reference proteome</keyword>
<dbReference type="GeneID" id="302998802"/>
<dbReference type="OrthoDB" id="9796641at2"/>
<name>F2NSA9_TRES6</name>
<dbReference type="AlphaFoldDB" id="F2NSA9"/>
<organism evidence="1 2">
    <name type="scientific">Treponema succinifaciens (strain ATCC 33096 / DSM 2489 / 6091)</name>
    <dbReference type="NCBI Taxonomy" id="869209"/>
    <lineage>
        <taxon>Bacteria</taxon>
        <taxon>Pseudomonadati</taxon>
        <taxon>Spirochaetota</taxon>
        <taxon>Spirochaetia</taxon>
        <taxon>Spirochaetales</taxon>
        <taxon>Treponemataceae</taxon>
        <taxon>Treponema</taxon>
    </lineage>
</organism>
<dbReference type="HOGENOM" id="CLU_140900_2_0_12"/>
<dbReference type="Proteomes" id="UP000006852">
    <property type="component" value="Chromosome"/>
</dbReference>
<sequence>MEIVKKEIKIGDQPTFDAIKEIEAAKNHEINYEDAPKLSKKELSEFVPANPAYYKPKKQQITLKLDADVIEAFKRLGKGYQTKINAALRKAIFN</sequence>
<dbReference type="InterPro" id="IPR025528">
    <property type="entry name" value="BrnA_antitoxin"/>
</dbReference>
<dbReference type="STRING" id="869209.Tresu_1646"/>
<evidence type="ECO:0008006" key="3">
    <source>
        <dbReference type="Google" id="ProtNLM"/>
    </source>
</evidence>
<protein>
    <recommendedName>
        <fullName evidence="3">Cytoplasmic protein</fullName>
    </recommendedName>
</protein>
<dbReference type="RefSeq" id="WP_013701826.1">
    <property type="nucleotide sequence ID" value="NC_015385.1"/>
</dbReference>